<dbReference type="Proteomes" id="UP000189177">
    <property type="component" value="Unassembled WGS sequence"/>
</dbReference>
<gene>
    <name evidence="3" type="ORF">B1A74_06435</name>
</gene>
<dbReference type="STRING" id="252474.B1A74_06435"/>
<comment type="caution">
    <text evidence="3">The sequence shown here is derived from an EMBL/GenBank/DDBJ whole genome shotgun (WGS) entry which is preliminary data.</text>
</comment>
<evidence type="ECO:0000256" key="1">
    <source>
        <dbReference type="SAM" id="MobiDB-lite"/>
    </source>
</evidence>
<dbReference type="AlphaFoldDB" id="A0A1V2ZYT9"/>
<name>A0A1V2ZYT9_9GAMM</name>
<evidence type="ECO:0000313" key="4">
    <source>
        <dbReference type="Proteomes" id="UP000189177"/>
    </source>
</evidence>
<dbReference type="EMBL" id="MUZR01000018">
    <property type="protein sequence ID" value="OOC10270.1"/>
    <property type="molecule type" value="Genomic_DNA"/>
</dbReference>
<feature type="region of interest" description="Disordered" evidence="1">
    <location>
        <begin position="288"/>
        <end position="310"/>
    </location>
</feature>
<dbReference type="InterPro" id="IPR029044">
    <property type="entry name" value="Nucleotide-diphossugar_trans"/>
</dbReference>
<dbReference type="CDD" id="cd00761">
    <property type="entry name" value="Glyco_tranf_GTA_type"/>
    <property type="match status" value="1"/>
</dbReference>
<accession>A0A1V2ZYT9</accession>
<feature type="domain" description="Glycosyltransferase 2-like" evidence="2">
    <location>
        <begin position="3"/>
        <end position="95"/>
    </location>
</feature>
<keyword evidence="4" id="KW-1185">Reference proteome</keyword>
<reference evidence="3 4" key="1">
    <citation type="submission" date="2017-02" db="EMBL/GenBank/DDBJ databases">
        <title>Genomic diversity within the haloalkaliphilic genus Thioalkalivibrio.</title>
        <authorList>
            <person name="Ahn A.-C."/>
            <person name="Meier-Kolthoff J."/>
            <person name="Overmars L."/>
            <person name="Richter M."/>
            <person name="Woyke T."/>
            <person name="Sorokin D.Y."/>
            <person name="Muyzer G."/>
        </authorList>
    </citation>
    <scope>NUCLEOTIDE SEQUENCE [LARGE SCALE GENOMIC DNA]</scope>
    <source>
        <strain evidence="3 4">HL17</strain>
    </source>
</reference>
<proteinExistence type="predicted"/>
<feature type="compositionally biased region" description="Basic residues" evidence="1">
    <location>
        <begin position="288"/>
        <end position="301"/>
    </location>
</feature>
<protein>
    <recommendedName>
        <fullName evidence="2">Glycosyltransferase 2-like domain-containing protein</fullName>
    </recommendedName>
</protein>
<organism evidence="3 4">
    <name type="scientific">Thioalkalivibrio halophilus</name>
    <dbReference type="NCBI Taxonomy" id="252474"/>
    <lineage>
        <taxon>Bacteria</taxon>
        <taxon>Pseudomonadati</taxon>
        <taxon>Pseudomonadota</taxon>
        <taxon>Gammaproteobacteria</taxon>
        <taxon>Chromatiales</taxon>
        <taxon>Ectothiorhodospiraceae</taxon>
        <taxon>Thioalkalivibrio</taxon>
    </lineage>
</organism>
<dbReference type="Pfam" id="PF00535">
    <property type="entry name" value="Glycos_transf_2"/>
    <property type="match status" value="1"/>
</dbReference>
<evidence type="ECO:0000313" key="3">
    <source>
        <dbReference type="EMBL" id="OOC10270.1"/>
    </source>
</evidence>
<dbReference type="SUPFAM" id="SSF53448">
    <property type="entry name" value="Nucleotide-diphospho-sugar transferases"/>
    <property type="match status" value="1"/>
</dbReference>
<sequence>MRIVVFSYNRGRYLHNCLDSLFRHAPQYPVTVMDDGSTDPAVDTALEAFGERIRVIRNDRASTAYLGGLYANMQQALDDRDGDDLALFIQDDQQIVRDLDERDEQHWKRFFAVHPEAVELATTFLKANRRPGSLNFHIDPEVPVYFRDDSVSRRAHFAATGLFHTARLREADWGFMPTEGENNQQARELGVRMGFTPYPFMMWLPNAESSKFRRKSLLHRFAEWYREVGFYPYEPMTPSEVKWLYERDLSRLPLAQEVLRPTGMKEDQQWLFEDATKSIRFIHRRLKHKKKKEAARARNKGRSHEERSGE</sequence>
<dbReference type="Gene3D" id="3.90.550.10">
    <property type="entry name" value="Spore Coat Polysaccharide Biosynthesis Protein SpsA, Chain A"/>
    <property type="match status" value="1"/>
</dbReference>
<dbReference type="OrthoDB" id="8350085at2"/>
<evidence type="ECO:0000259" key="2">
    <source>
        <dbReference type="Pfam" id="PF00535"/>
    </source>
</evidence>
<dbReference type="InterPro" id="IPR001173">
    <property type="entry name" value="Glyco_trans_2-like"/>
</dbReference>
<dbReference type="RefSeq" id="WP_077244123.1">
    <property type="nucleotide sequence ID" value="NZ_MUZR01000018.1"/>
</dbReference>